<protein>
    <submittedName>
        <fullName evidence="2">Eco29kI restriction endonuclease</fullName>
    </submittedName>
</protein>
<reference evidence="3" key="1">
    <citation type="submission" date="2016-10" db="EMBL/GenBank/DDBJ databases">
        <authorList>
            <person name="Varghese N."/>
            <person name="Submissions S."/>
        </authorList>
    </citation>
    <scope>NUCLEOTIDE SEQUENCE [LARGE SCALE GENOMIC DNA]</scope>
    <source>
        <strain evidence="3">CGMCC 4.3568</strain>
    </source>
</reference>
<dbReference type="InterPro" id="IPR018575">
    <property type="entry name" value="Restrct_endonuc_II_Eco29kI"/>
</dbReference>
<evidence type="ECO:0000313" key="2">
    <source>
        <dbReference type="EMBL" id="SFB61674.1"/>
    </source>
</evidence>
<dbReference type="OrthoDB" id="3352419at2"/>
<evidence type="ECO:0000259" key="1">
    <source>
        <dbReference type="PROSITE" id="PS50164"/>
    </source>
</evidence>
<dbReference type="InterPro" id="IPR035901">
    <property type="entry name" value="GIY-YIG_endonuc_sf"/>
</dbReference>
<name>A0A1I1CGJ2_9PSEU</name>
<keyword evidence="3" id="KW-1185">Reference proteome</keyword>
<keyword evidence="2" id="KW-0540">Nuclease</keyword>
<dbReference type="AlphaFoldDB" id="A0A1I1CGJ2"/>
<dbReference type="Pfam" id="PF09517">
    <property type="entry name" value="RE_Eco29kI"/>
    <property type="match status" value="1"/>
</dbReference>
<accession>A0A1I1CGJ2</accession>
<organism evidence="2 3">
    <name type="scientific">Amycolatopsis marina</name>
    <dbReference type="NCBI Taxonomy" id="490629"/>
    <lineage>
        <taxon>Bacteria</taxon>
        <taxon>Bacillati</taxon>
        <taxon>Actinomycetota</taxon>
        <taxon>Actinomycetes</taxon>
        <taxon>Pseudonocardiales</taxon>
        <taxon>Pseudonocardiaceae</taxon>
        <taxon>Amycolatopsis</taxon>
    </lineage>
</organism>
<dbReference type="GO" id="GO:0004519">
    <property type="term" value="F:endonuclease activity"/>
    <property type="evidence" value="ECO:0007669"/>
    <property type="project" value="UniProtKB-KW"/>
</dbReference>
<dbReference type="Proteomes" id="UP000243799">
    <property type="component" value="Unassembled WGS sequence"/>
</dbReference>
<proteinExistence type="predicted"/>
<dbReference type="RefSeq" id="WP_091678626.1">
    <property type="nucleotide sequence ID" value="NZ_FOKG01000028.1"/>
</dbReference>
<sequence length="251" mass="28058">MPYNADFRLSITRALRDQLADSIEALSPAALTSSNIGNLDARPGVYQLYHYGDLVYIGKADGSLPSRLREHHVKILGRTKISLQDMSFTCLYVEEDLSAVAPETLLIQRHRGAGEVPWNYNGFGNHDPGKQRDTTTVRGDHFDALYPIDLRFPCGQVEMISPTVRDVLTHLRSSLPYTFRHEGNRQAVARQPAEFGLPCPLPNRNHTTADDLFSALAAALPPGWQITALPGYVIMYKEQRAYASTLQTYRS</sequence>
<dbReference type="EMBL" id="FOKG01000028">
    <property type="protein sequence ID" value="SFB61674.1"/>
    <property type="molecule type" value="Genomic_DNA"/>
</dbReference>
<dbReference type="InterPro" id="IPR000305">
    <property type="entry name" value="GIY-YIG_endonuc"/>
</dbReference>
<feature type="domain" description="GIY-YIG" evidence="1">
    <location>
        <begin position="41"/>
        <end position="116"/>
    </location>
</feature>
<gene>
    <name evidence="2" type="ORF">SAMN05216266_12866</name>
</gene>
<dbReference type="STRING" id="490629.SAMN05216266_12866"/>
<keyword evidence="2" id="KW-0255">Endonuclease</keyword>
<dbReference type="Gene3D" id="3.40.1440.10">
    <property type="entry name" value="GIY-YIG endonuclease"/>
    <property type="match status" value="1"/>
</dbReference>
<keyword evidence="2" id="KW-0378">Hydrolase</keyword>
<dbReference type="PROSITE" id="PS50164">
    <property type="entry name" value="GIY_YIG"/>
    <property type="match status" value="1"/>
</dbReference>
<evidence type="ECO:0000313" key="3">
    <source>
        <dbReference type="Proteomes" id="UP000243799"/>
    </source>
</evidence>